<sequence>MSMAMMTSILMCSCLSAAAKNLTSSRAIQVAAGKNQGRVSAVTAPAVRKYSSVTVYPSDEEQDAAWVSYFENKDMDTYDFILGFMQIYREDLIPEPKIIQSALYACRRLDNLPLAMRVLEMVKNKCGPRKDIYDYLMQELKPTFDDLGLKTVEDYGLDQVAD</sequence>
<dbReference type="PANTHER" id="PTHR14200">
    <property type="entry name" value="CYTOCHROME C OXIDASE POLYPEPTIDE"/>
    <property type="match status" value="1"/>
</dbReference>
<keyword evidence="7 13" id="KW-0999">Mitochondrion inner membrane</keyword>
<evidence type="ECO:0000256" key="1">
    <source>
        <dbReference type="ARBA" id="ARBA00004443"/>
    </source>
</evidence>
<keyword evidence="8 13" id="KW-0809">Transit peptide</keyword>
<feature type="chain" id="PRO_5045081320" description="Cytochrome c oxidase subunit 5A, mitochondrial" evidence="14">
    <location>
        <begin position="20"/>
        <end position="162"/>
    </location>
</feature>
<evidence type="ECO:0000256" key="10">
    <source>
        <dbReference type="ARBA" id="ARBA00023128"/>
    </source>
</evidence>
<evidence type="ECO:0000256" key="8">
    <source>
        <dbReference type="ARBA" id="ARBA00022946"/>
    </source>
</evidence>
<name>A0ABP0FJ34_CLALP</name>
<feature type="signal peptide" evidence="14">
    <location>
        <begin position="1"/>
        <end position="19"/>
    </location>
</feature>
<evidence type="ECO:0000256" key="13">
    <source>
        <dbReference type="RuleBase" id="RU368103"/>
    </source>
</evidence>
<evidence type="ECO:0000256" key="2">
    <source>
        <dbReference type="ARBA" id="ARBA00004673"/>
    </source>
</evidence>
<comment type="subcellular location">
    <subcellularLocation>
        <location evidence="1 13">Mitochondrion inner membrane</location>
        <topology evidence="1 13">Peripheral membrane protein</topology>
        <orientation evidence="1 13">Matrix side</orientation>
    </subcellularLocation>
</comment>
<dbReference type="Pfam" id="PF02284">
    <property type="entry name" value="COX5A"/>
    <property type="match status" value="1"/>
</dbReference>
<dbReference type="EMBL" id="CAWYQH010000068">
    <property type="protein sequence ID" value="CAK8679685.1"/>
    <property type="molecule type" value="Genomic_DNA"/>
</dbReference>
<dbReference type="InterPro" id="IPR036545">
    <property type="entry name" value="Cyt_c_oxidase_su5A/6_sf"/>
</dbReference>
<protein>
    <recommendedName>
        <fullName evidence="4 13">Cytochrome c oxidase subunit 5A, mitochondrial</fullName>
    </recommendedName>
    <alternativeName>
        <fullName evidence="12 13">Cytochrome c oxidase polypeptide Va</fullName>
    </alternativeName>
</protein>
<keyword evidence="9 13" id="KW-0408">Iron</keyword>
<comment type="caution">
    <text evidence="15">The sequence shown here is derived from an EMBL/GenBank/DDBJ whole genome shotgun (WGS) entry which is preliminary data.</text>
</comment>
<evidence type="ECO:0000313" key="15">
    <source>
        <dbReference type="EMBL" id="CAK8679685.1"/>
    </source>
</evidence>
<evidence type="ECO:0000256" key="6">
    <source>
        <dbReference type="ARBA" id="ARBA00022723"/>
    </source>
</evidence>
<keyword evidence="10 13" id="KW-0496">Mitochondrion</keyword>
<keyword evidence="11 13" id="KW-0472">Membrane</keyword>
<organism evidence="15 16">
    <name type="scientific">Clavelina lepadiformis</name>
    <name type="common">Light-bulb sea squirt</name>
    <name type="synonym">Ascidia lepadiformis</name>
    <dbReference type="NCBI Taxonomy" id="159417"/>
    <lineage>
        <taxon>Eukaryota</taxon>
        <taxon>Metazoa</taxon>
        <taxon>Chordata</taxon>
        <taxon>Tunicata</taxon>
        <taxon>Ascidiacea</taxon>
        <taxon>Aplousobranchia</taxon>
        <taxon>Clavelinidae</taxon>
        <taxon>Clavelina</taxon>
    </lineage>
</organism>
<comment type="similarity">
    <text evidence="3 13">Belongs to the cytochrome c oxidase subunit 5A family.</text>
</comment>
<evidence type="ECO:0000256" key="12">
    <source>
        <dbReference type="ARBA" id="ARBA00031049"/>
    </source>
</evidence>
<comment type="pathway">
    <text evidence="2 13">Energy metabolism; oxidative phosphorylation.</text>
</comment>
<evidence type="ECO:0000256" key="11">
    <source>
        <dbReference type="ARBA" id="ARBA00023136"/>
    </source>
</evidence>
<dbReference type="SUPFAM" id="SSF48479">
    <property type="entry name" value="Cytochrome c oxidase subunit E"/>
    <property type="match status" value="1"/>
</dbReference>
<evidence type="ECO:0000313" key="16">
    <source>
        <dbReference type="Proteomes" id="UP001642483"/>
    </source>
</evidence>
<evidence type="ECO:0000256" key="5">
    <source>
        <dbReference type="ARBA" id="ARBA00022617"/>
    </source>
</evidence>
<keyword evidence="5 13" id="KW-0349">Heme</keyword>
<evidence type="ECO:0000256" key="3">
    <source>
        <dbReference type="ARBA" id="ARBA00007972"/>
    </source>
</evidence>
<gene>
    <name evidence="15" type="ORF">CVLEPA_LOCUS9939</name>
</gene>
<dbReference type="InterPro" id="IPR003204">
    <property type="entry name" value="Cyt_c_oxidase_su5A/6"/>
</dbReference>
<evidence type="ECO:0000256" key="9">
    <source>
        <dbReference type="ARBA" id="ARBA00023004"/>
    </source>
</evidence>
<dbReference type="CDD" id="cd00923">
    <property type="entry name" value="Cyt_c_Oxidase_Va"/>
    <property type="match status" value="1"/>
</dbReference>
<dbReference type="Proteomes" id="UP001642483">
    <property type="component" value="Unassembled WGS sequence"/>
</dbReference>
<comment type="subunit">
    <text evidence="13">Component of the cytochrome c oxidase (complex IV, CIV), a multisubunit enzyme composed of a catalytic core of 3 subunits and several supernumerary subunits. The complex exists as a monomer or a dimer and forms supercomplexes (SCs) in the inner mitochondrial membrane with ubiquinol-cytochrome c oxidoreductase (cytochrome b-c1 complex, complex III, CIII).</text>
</comment>
<evidence type="ECO:0000256" key="14">
    <source>
        <dbReference type="SAM" id="SignalP"/>
    </source>
</evidence>
<keyword evidence="6 13" id="KW-0479">Metal-binding</keyword>
<comment type="function">
    <text evidence="13">Component of the cytochrome c oxidase, the last enzyme in the mitochondrial electron transport chain which drives oxidative phosphorylation. The respiratory chain contains 3 multisubunit complexes succinate dehydrogenase (complex II, CII), ubiquinol-cytochrome c oxidoreductase (cytochrome b-c1 complex, complex III, CIII) and cytochrome c oxidase (complex IV, CIV), that cooperate to transfer electrons derived from NADH and succinate to molecular oxygen, creating an electrochemical gradient over the inner membrane that drives transmembrane transport and the ATP synthase. Cytochrome c oxidase is the component of the respiratory chain that catalyzes the reduction of oxygen to water. Electrons originating from reduced cytochrome c in the intermembrane space (IMS) are transferred via the dinuclear copper A center (CU(A)) of subunit 2 and heme A of subunit 1 to the active site in subunit 1, a binuclear center (BNC) formed by heme A3 and copper B (CU(B)). The BNC reduces molecular oxygen to 2 water molecules using 4 electrons from cytochrome c in the IMS and 4 protons from the mitochondrial matrix.</text>
</comment>
<proteinExistence type="inferred from homology"/>
<reference evidence="15 16" key="1">
    <citation type="submission" date="2024-02" db="EMBL/GenBank/DDBJ databases">
        <authorList>
            <person name="Daric V."/>
            <person name="Darras S."/>
        </authorList>
    </citation>
    <scope>NUCLEOTIDE SEQUENCE [LARGE SCALE GENOMIC DNA]</scope>
</reference>
<keyword evidence="14" id="KW-0732">Signal</keyword>
<keyword evidence="16" id="KW-1185">Reference proteome</keyword>
<evidence type="ECO:0000256" key="4">
    <source>
        <dbReference type="ARBA" id="ARBA00021968"/>
    </source>
</evidence>
<evidence type="ECO:0000256" key="7">
    <source>
        <dbReference type="ARBA" id="ARBA00022792"/>
    </source>
</evidence>
<dbReference type="PANTHER" id="PTHR14200:SF11">
    <property type="entry name" value="CYTOCHROME C OXIDASE SUBUNIT 5A, MITOCHONDRIAL"/>
    <property type="match status" value="1"/>
</dbReference>
<dbReference type="Gene3D" id="1.25.40.40">
    <property type="entry name" value="Cytochrome c oxidase, subunit Va/VI"/>
    <property type="match status" value="1"/>
</dbReference>
<accession>A0ABP0FJ34</accession>